<sequence>MTDNPADPPLNDQPPPNDPAAAVEDLLLNNNDIEMIDVSPKQEAEILGDDATETSTEETQESTGNPSSVSLVHGEENSFRTDRSSEMNPATPVANETNSALEKNTSLPEDRSSELNSVTPF</sequence>
<gene>
    <name evidence="2" type="ORF">GCK72_011255</name>
</gene>
<dbReference type="CTD" id="78775142"/>
<dbReference type="RefSeq" id="XP_053587896.1">
    <property type="nucleotide sequence ID" value="XM_053728319.1"/>
</dbReference>
<dbReference type="AlphaFoldDB" id="A0A6A5H585"/>
<feature type="compositionally biased region" description="Basic and acidic residues" evidence="1">
    <location>
        <begin position="73"/>
        <end position="85"/>
    </location>
</feature>
<name>A0A6A5H585_CAERE</name>
<evidence type="ECO:0000313" key="3">
    <source>
        <dbReference type="Proteomes" id="UP000483820"/>
    </source>
</evidence>
<reference evidence="2 3" key="1">
    <citation type="submission" date="2019-12" db="EMBL/GenBank/DDBJ databases">
        <title>Chromosome-level assembly of the Caenorhabditis remanei genome.</title>
        <authorList>
            <person name="Teterina A.A."/>
            <person name="Willis J.H."/>
            <person name="Phillips P.C."/>
        </authorList>
    </citation>
    <scope>NUCLEOTIDE SEQUENCE [LARGE SCALE GENOMIC DNA]</scope>
    <source>
        <strain evidence="2 3">PX506</strain>
        <tissue evidence="2">Whole organism</tissue>
    </source>
</reference>
<comment type="caution">
    <text evidence="2">The sequence shown here is derived from an EMBL/GenBank/DDBJ whole genome shotgun (WGS) entry which is preliminary data.</text>
</comment>
<feature type="compositionally biased region" description="Polar residues" evidence="1">
    <location>
        <begin position="94"/>
        <end position="107"/>
    </location>
</feature>
<organism evidence="2 3">
    <name type="scientific">Caenorhabditis remanei</name>
    <name type="common">Caenorhabditis vulgaris</name>
    <dbReference type="NCBI Taxonomy" id="31234"/>
    <lineage>
        <taxon>Eukaryota</taxon>
        <taxon>Metazoa</taxon>
        <taxon>Ecdysozoa</taxon>
        <taxon>Nematoda</taxon>
        <taxon>Chromadorea</taxon>
        <taxon>Rhabditida</taxon>
        <taxon>Rhabditina</taxon>
        <taxon>Rhabditomorpha</taxon>
        <taxon>Rhabditoidea</taxon>
        <taxon>Rhabditidae</taxon>
        <taxon>Peloderinae</taxon>
        <taxon>Caenorhabditis</taxon>
    </lineage>
</organism>
<dbReference type="KEGG" id="crq:GCK72_011255"/>
<feature type="compositionally biased region" description="Pro residues" evidence="1">
    <location>
        <begin position="1"/>
        <end position="18"/>
    </location>
</feature>
<dbReference type="EMBL" id="WUAV01000003">
    <property type="protein sequence ID" value="KAF1762990.1"/>
    <property type="molecule type" value="Genomic_DNA"/>
</dbReference>
<feature type="region of interest" description="Disordered" evidence="1">
    <location>
        <begin position="1"/>
        <end position="121"/>
    </location>
</feature>
<proteinExistence type="predicted"/>
<evidence type="ECO:0000256" key="1">
    <source>
        <dbReference type="SAM" id="MobiDB-lite"/>
    </source>
</evidence>
<dbReference type="Proteomes" id="UP000483820">
    <property type="component" value="Chromosome III"/>
</dbReference>
<feature type="compositionally biased region" description="Acidic residues" evidence="1">
    <location>
        <begin position="46"/>
        <end position="60"/>
    </location>
</feature>
<evidence type="ECO:0000313" key="2">
    <source>
        <dbReference type="EMBL" id="KAF1762990.1"/>
    </source>
</evidence>
<protein>
    <submittedName>
        <fullName evidence="2">Uncharacterized protein</fullName>
    </submittedName>
</protein>
<accession>A0A6A5H585</accession>
<dbReference type="GeneID" id="78775142"/>